<dbReference type="OrthoDB" id="9790247at2"/>
<dbReference type="RefSeq" id="WP_100294743.1">
    <property type="nucleotide sequence ID" value="NZ_PGGC01000131.1"/>
</dbReference>
<accession>A0A2H9U298</accession>
<reference evidence="4 5" key="1">
    <citation type="submission" date="2017-11" db="EMBL/GenBank/DDBJ databases">
        <title>Draft genome sequence of environmental isolate Aeromonas cavernicola sp. nov. MDC 2508.</title>
        <authorList>
            <person name="Colston S.M."/>
            <person name="Navarro A."/>
            <person name="Martinez-Murcia A.J."/>
            <person name="Graf J."/>
        </authorList>
    </citation>
    <scope>NUCLEOTIDE SEQUENCE [LARGE SCALE GENOMIC DNA]</scope>
    <source>
        <strain evidence="4 5">MDC 2508</strain>
    </source>
</reference>
<evidence type="ECO:0000313" key="4">
    <source>
        <dbReference type="EMBL" id="PJG58155.1"/>
    </source>
</evidence>
<feature type="region of interest" description="Disordered" evidence="1">
    <location>
        <begin position="432"/>
        <end position="452"/>
    </location>
</feature>
<protein>
    <submittedName>
        <fullName evidence="4">MSHA biogenesis protein MshQ</fullName>
    </submittedName>
</protein>
<feature type="chain" id="PRO_5014184733" evidence="2">
    <location>
        <begin position="17"/>
        <end position="1220"/>
    </location>
</feature>
<dbReference type="SUPFAM" id="SSF49899">
    <property type="entry name" value="Concanavalin A-like lectins/glucanases"/>
    <property type="match status" value="1"/>
</dbReference>
<feature type="signal peptide" evidence="2">
    <location>
        <begin position="1"/>
        <end position="16"/>
    </location>
</feature>
<dbReference type="Gene3D" id="2.60.120.200">
    <property type="match status" value="1"/>
</dbReference>
<name>A0A2H9U298_9GAMM</name>
<organism evidence="4 5">
    <name type="scientific">Aeromonas cavernicola</name>
    <dbReference type="NCBI Taxonomy" id="1006623"/>
    <lineage>
        <taxon>Bacteria</taxon>
        <taxon>Pseudomonadati</taxon>
        <taxon>Pseudomonadota</taxon>
        <taxon>Gammaproteobacteria</taxon>
        <taxon>Aeromonadales</taxon>
        <taxon>Aeromonadaceae</taxon>
        <taxon>Aeromonas</taxon>
    </lineage>
</organism>
<feature type="compositionally biased region" description="Polar residues" evidence="1">
    <location>
        <begin position="436"/>
        <end position="449"/>
    </location>
</feature>
<evidence type="ECO:0000256" key="2">
    <source>
        <dbReference type="SAM" id="SignalP"/>
    </source>
</evidence>
<sequence length="1220" mass="129819">MKWLWSLMFLCSQVWAFEQIDVNAIFPEVVQGHHGDSDRTCNQVSANQLTQYNRAQINGTRGLPLNFCSIMPDPTNARRCDDGAGGYKICSVTGRDLRGLSLVGDNQFPTITANNNLNCSAGSQTAANAAYGTVTVDNCTLPFPSRSEYRIKTLTARNRATLVLGDGDYFIDRLNIDSVTIRLSGSGTTRIFVNQNVTLFNTVSINDNNQGSLIWVNYRDMVLDNRTSFYGHLYTHGRLSMNNNAAVYGKVTAGSLLMDADATINNTALPPMLTCFRDGFDEPVINPDNWVVSQRNSSALPSIQNGRLRLTQNQINQSTSATFQRQFPGANNYLTVEFDQFAYKTAGSSGADGMAVVLSDATITPQPGAFGGPLGYGFKPGISGFAGGWLGVGIDEYGNYANEGGGGSPGSRPQAVSIRGSGAGTSGYNYVAGTPRNLNPTVDSGTNSNRPHRYRITVDSRVQGRSVALVERDIGAGYSALVGPIDMAAQTGQAAVPNNFLLSLTGSTGSVTNFHEMDGVQICAQRSTPIGLQIDHFELLHSGGALTCNPEEVTIRACANADCSQLITEPVSATLSPDPPANGSWVTVPGMGTVNNGVVTFTGGTAKVLLRNNTVGAVTIGVSGSSSATKPFSTTLCRAGTGPLSTAACSINFADSGFIFDVPDSFANQPQTVAIKAVRKNDVTKQCVPGFANQRKSLKFWSSYLQPNSNPYNSRMTLNSTSLGTSLASATTVPLDFDGQGQATVTINYPDAGQVQLDARYEGTGNEAGLLMMGADQFVARPVGLCLTTTAAQCSANYASCPVFRKAGEPFTLQIQAMAWQSATDSDLCVGNAPTPNFALNNIALGSALVAPTPGSNAVVGTQRYQHVAASNGSTSINQTVNEVGVFQLTATPAANSYFGYTIAPAQSPPVGRFIPADFSLNGGDVVPACGDFTYMDQPFGIRLDVVARNMAGAQTQNYHGAFAKGLGYITAANNQDGHSLSTRLRSLSALPWQMGRAAFTGSSAFVRRADTQQDGPYRSLLFGLYMQDNDGNRTLIANPNFNEAVAGNCSGSSCNARLIDAIPMATYFGRLLAGTAAGQAAAPLKLVLQMQYYEAGSWQWQQQDQCTRLSLSNQGITFLNPNQTFDAASRDLTLGAGRKIKLGLEPVAPGADAAQAKDGEILFQFARPDIAVRIPYRVELARQPDAPLWLSDPTSLQGEAIFGTSRGNDRIIYRREVWQ</sequence>
<dbReference type="Pfam" id="PF20419">
    <property type="entry name" value="DUF6701"/>
    <property type="match status" value="1"/>
</dbReference>
<comment type="caution">
    <text evidence="4">The sequence shown here is derived from an EMBL/GenBank/DDBJ whole genome shotgun (WGS) entry which is preliminary data.</text>
</comment>
<feature type="domain" description="DUF6701" evidence="3">
    <location>
        <begin position="634"/>
        <end position="1218"/>
    </location>
</feature>
<dbReference type="EMBL" id="PGGC01000131">
    <property type="protein sequence ID" value="PJG58155.1"/>
    <property type="molecule type" value="Genomic_DNA"/>
</dbReference>
<evidence type="ECO:0000256" key="1">
    <source>
        <dbReference type="SAM" id="MobiDB-lite"/>
    </source>
</evidence>
<keyword evidence="5" id="KW-1185">Reference proteome</keyword>
<dbReference type="Proteomes" id="UP000235861">
    <property type="component" value="Unassembled WGS sequence"/>
</dbReference>
<evidence type="ECO:0000313" key="5">
    <source>
        <dbReference type="Proteomes" id="UP000235861"/>
    </source>
</evidence>
<dbReference type="InterPro" id="IPR013320">
    <property type="entry name" value="ConA-like_dom_sf"/>
</dbReference>
<dbReference type="InterPro" id="IPR046524">
    <property type="entry name" value="DUF6701"/>
</dbReference>
<evidence type="ECO:0000259" key="3">
    <source>
        <dbReference type="Pfam" id="PF20419"/>
    </source>
</evidence>
<keyword evidence="2" id="KW-0732">Signal</keyword>
<proteinExistence type="predicted"/>
<dbReference type="AlphaFoldDB" id="A0A2H9U298"/>
<gene>
    <name evidence="4" type="ORF">CUC53_14110</name>
</gene>